<dbReference type="Proteomes" id="UP000694569">
    <property type="component" value="Unplaced"/>
</dbReference>
<dbReference type="PANTHER" id="PTHR13493">
    <property type="entry name" value="ZINC FINGER CCHC DOMAIN-CONTAINING"/>
    <property type="match status" value="1"/>
</dbReference>
<keyword evidence="4" id="KW-0808">Transferase</keyword>
<reference evidence="10" key="1">
    <citation type="submission" date="2025-08" db="UniProtKB">
        <authorList>
            <consortium name="Ensembl"/>
        </authorList>
    </citation>
    <scope>IDENTIFICATION</scope>
</reference>
<keyword evidence="6" id="KW-0862">Zinc</keyword>
<keyword evidence="2" id="KW-0963">Cytoplasm</keyword>
<dbReference type="InterPro" id="IPR039846">
    <property type="entry name" value="ZCCHC4"/>
</dbReference>
<feature type="domain" description="CCHC-type" evidence="8">
    <location>
        <begin position="432"/>
        <end position="446"/>
    </location>
</feature>
<proteinExistence type="predicted"/>
<sequence length="493" mass="57058">MVQHCSLSKFLKAKNKAESSTRAQPVGTVKNAGFSSGRTRSEPCSPSVQHRNKRWISHCSIRPIAISHPLISQARLQTREEYNRSRQPPLSHKQYMLRFQEYIRLPLAKRKFCRDCQQLLLQEEWTDHSGHHVMGDISVSHLKRPSQLLHPLENKKTNAQYLFAERSCKFLLDTITDLGFTRVACVGTPRLHEWIRHQSSENERLGVKSLLLDIDFRYSQFYGEEEFCHYNMFNHHFFGGEAAQSMCQKFLEEDDGEGVIMVTDPPFGGLVEPLAFSFHRLQEMHRGSSVTDKCKQLPIFWIFPYFFESRIVQCFPEFTMLDYQVDYDNHSLYKHGKTGRRQSPVRIFTDLPPESIALPEKEGYRFCSLCKRFVSSENKHCDVCGVCPSKDGREWKHCDMCKKCVKPSWTHCVSCNRCALPAHSCSGTKNGCFTCGEDGHKRRNCPHHCVAGQGKKTKVQVKKAFQRSAQRPVHITAERKKRRKNRTKKKPLT</sequence>
<feature type="region of interest" description="Disordered" evidence="7">
    <location>
        <begin position="465"/>
        <end position="493"/>
    </location>
</feature>
<dbReference type="PROSITE" id="PS50158">
    <property type="entry name" value="ZF_CCHC"/>
    <property type="match status" value="1"/>
</dbReference>
<dbReference type="GO" id="GO:0005737">
    <property type="term" value="C:cytoplasm"/>
    <property type="evidence" value="ECO:0007669"/>
    <property type="project" value="UniProtKB-SubCell"/>
</dbReference>
<comment type="subcellular location">
    <subcellularLocation>
        <location evidence="1">Cytoplasm</location>
    </subcellularLocation>
</comment>
<evidence type="ECO:0000256" key="1">
    <source>
        <dbReference type="ARBA" id="ARBA00004496"/>
    </source>
</evidence>
<evidence type="ECO:0000256" key="5">
    <source>
        <dbReference type="ARBA" id="ARBA00023242"/>
    </source>
</evidence>
<dbReference type="OrthoDB" id="431817at2759"/>
<evidence type="ECO:0000259" key="8">
    <source>
        <dbReference type="PROSITE" id="PS50158"/>
    </source>
</evidence>
<dbReference type="GO" id="GO:0003676">
    <property type="term" value="F:nucleic acid binding"/>
    <property type="evidence" value="ECO:0007669"/>
    <property type="project" value="InterPro"/>
</dbReference>
<dbReference type="InterPro" id="IPR001878">
    <property type="entry name" value="Znf_CCHC"/>
</dbReference>
<dbReference type="SUPFAM" id="SSF161245">
    <property type="entry name" value="Zinc hairpin stack"/>
    <property type="match status" value="1"/>
</dbReference>
<dbReference type="PROSITE" id="PS50216">
    <property type="entry name" value="DHHC"/>
    <property type="match status" value="1"/>
</dbReference>
<dbReference type="GeneTree" id="ENSGT00390000012556"/>
<keyword evidence="6" id="KW-0863">Zinc-finger</keyword>
<evidence type="ECO:0000313" key="10">
    <source>
        <dbReference type="Ensembl" id="ENSLLEP00000004283.1"/>
    </source>
</evidence>
<dbReference type="GO" id="GO:0008270">
    <property type="term" value="F:zinc ion binding"/>
    <property type="evidence" value="ECO:0007669"/>
    <property type="project" value="UniProtKB-KW"/>
</dbReference>
<dbReference type="AlphaFoldDB" id="A0A8C5LYC7"/>
<evidence type="ECO:0000256" key="7">
    <source>
        <dbReference type="SAM" id="MobiDB-lite"/>
    </source>
</evidence>
<evidence type="ECO:0000256" key="6">
    <source>
        <dbReference type="PROSITE-ProRule" id="PRU00047"/>
    </source>
</evidence>
<organism evidence="10 11">
    <name type="scientific">Leptobrachium leishanense</name>
    <name type="common">Leishan spiny toad</name>
    <dbReference type="NCBI Taxonomy" id="445787"/>
    <lineage>
        <taxon>Eukaryota</taxon>
        <taxon>Metazoa</taxon>
        <taxon>Chordata</taxon>
        <taxon>Craniata</taxon>
        <taxon>Vertebrata</taxon>
        <taxon>Euteleostomi</taxon>
        <taxon>Amphibia</taxon>
        <taxon>Batrachia</taxon>
        <taxon>Anura</taxon>
        <taxon>Pelobatoidea</taxon>
        <taxon>Megophryidae</taxon>
        <taxon>Leptobrachium</taxon>
    </lineage>
</organism>
<dbReference type="InterPro" id="IPR037275">
    <property type="entry name" value="Znf_CTCHY_sf"/>
</dbReference>
<feature type="domain" description="CTCHY-type" evidence="9">
    <location>
        <begin position="362"/>
        <end position="426"/>
    </location>
</feature>
<dbReference type="PROSITE" id="PS00092">
    <property type="entry name" value="N6_MTASE"/>
    <property type="match status" value="1"/>
</dbReference>
<keyword evidence="3" id="KW-0489">Methyltransferase</keyword>
<dbReference type="InterPro" id="IPR017921">
    <property type="entry name" value="Znf_CTCHY"/>
</dbReference>
<gene>
    <name evidence="10" type="primary">ZCCHC4</name>
</gene>
<dbReference type="GO" id="GO:0005730">
    <property type="term" value="C:nucleolus"/>
    <property type="evidence" value="ECO:0007669"/>
    <property type="project" value="TreeGrafter"/>
</dbReference>
<evidence type="ECO:0000256" key="3">
    <source>
        <dbReference type="ARBA" id="ARBA00022603"/>
    </source>
</evidence>
<keyword evidence="5" id="KW-0539">Nucleus</keyword>
<evidence type="ECO:0000259" key="9">
    <source>
        <dbReference type="PROSITE" id="PS51270"/>
    </source>
</evidence>
<keyword evidence="6" id="KW-0479">Metal-binding</keyword>
<evidence type="ECO:0000313" key="11">
    <source>
        <dbReference type="Proteomes" id="UP000694569"/>
    </source>
</evidence>
<feature type="region of interest" description="Disordered" evidence="7">
    <location>
        <begin position="14"/>
        <end position="48"/>
    </location>
</feature>
<evidence type="ECO:0000256" key="2">
    <source>
        <dbReference type="ARBA" id="ARBA00022490"/>
    </source>
</evidence>
<dbReference type="InterPro" id="IPR002052">
    <property type="entry name" value="DNA_methylase_N6_adenine_CS"/>
</dbReference>
<dbReference type="Ensembl" id="ENSLLET00000004478.1">
    <property type="protein sequence ID" value="ENSLLEP00000004283.1"/>
    <property type="gene ID" value="ENSLLEG00000002757.1"/>
</dbReference>
<reference evidence="10" key="2">
    <citation type="submission" date="2025-09" db="UniProtKB">
        <authorList>
            <consortium name="Ensembl"/>
        </authorList>
    </citation>
    <scope>IDENTIFICATION</scope>
</reference>
<dbReference type="Pfam" id="PF10237">
    <property type="entry name" value="N6-adenineMlase"/>
    <property type="match status" value="1"/>
</dbReference>
<dbReference type="PROSITE" id="PS51270">
    <property type="entry name" value="ZF_CTCHY"/>
    <property type="match status" value="1"/>
</dbReference>
<keyword evidence="11" id="KW-1185">Reference proteome</keyword>
<dbReference type="SMART" id="SM00343">
    <property type="entry name" value="ZnF_C2HC"/>
    <property type="match status" value="1"/>
</dbReference>
<dbReference type="SMR" id="A0A8C5LYC7"/>
<dbReference type="GO" id="GO:0008988">
    <property type="term" value="F:rRNA (adenine-N6-)-methyltransferase activity"/>
    <property type="evidence" value="ECO:0007669"/>
    <property type="project" value="InterPro"/>
</dbReference>
<dbReference type="PANTHER" id="PTHR13493:SF3">
    <property type="entry name" value="RRNA N6-ADENOSINE-METHYLTRANSFERASE ZCCHC4"/>
    <property type="match status" value="1"/>
</dbReference>
<feature type="compositionally biased region" description="Basic residues" evidence="7">
    <location>
        <begin position="479"/>
        <end position="493"/>
    </location>
</feature>
<name>A0A8C5LYC7_9ANUR</name>
<feature type="compositionally biased region" description="Polar residues" evidence="7">
    <location>
        <begin position="33"/>
        <end position="48"/>
    </location>
</feature>
<accession>A0A8C5LYC7</accession>
<dbReference type="InterPro" id="IPR041370">
    <property type="entry name" value="Mlase_EEF1AKMT1/ZCCHC4"/>
</dbReference>
<protein>
    <submittedName>
        <fullName evidence="10">Zinc finger CCHC-type containing 4</fullName>
    </submittedName>
</protein>
<evidence type="ECO:0000256" key="4">
    <source>
        <dbReference type="ARBA" id="ARBA00022679"/>
    </source>
</evidence>